<evidence type="ECO:0000313" key="3">
    <source>
        <dbReference type="Proteomes" id="UP000000496"/>
    </source>
</evidence>
<dbReference type="Pfam" id="PF06986">
    <property type="entry name" value="F_T4SS_TraN"/>
    <property type="match status" value="1"/>
</dbReference>
<keyword evidence="3" id="KW-1185">Reference proteome</keyword>
<geneLocation type="plasmid" evidence="2 3">
    <name>pSn</name>
</geneLocation>
<name>F8L2Y0_SIMNZ</name>
<accession>F8L2Y0</accession>
<keyword evidence="2" id="KW-0614">Plasmid</keyword>
<keyword evidence="1" id="KW-0732">Signal</keyword>
<dbReference type="InterPro" id="IPR014121">
    <property type="entry name" value="TraN_Ftype"/>
</dbReference>
<reference key="1">
    <citation type="journal article" date="2011" name="Mol. Biol. Evol.">
        <title>Unity in variety -- the pan-genome of the Chlamydiae.</title>
        <authorList>
            <person name="Collingro A."/>
            <person name="Tischler P."/>
            <person name="Weinmaier T."/>
            <person name="Penz T."/>
            <person name="Heinz E."/>
            <person name="Brunham R.C."/>
            <person name="Read T.D."/>
            <person name="Bavoil P.M."/>
            <person name="Sachse K."/>
            <person name="Kahane S."/>
            <person name="Friedman M.G."/>
            <person name="Rattei T."/>
            <person name="Myers G.S.A."/>
            <person name="Horn M."/>
        </authorList>
    </citation>
    <scope>NUCLEOTIDE SEQUENCE</scope>
    <source>
        <strain>Z</strain>
    </source>
</reference>
<gene>
    <name evidence="2" type="primary">traN</name>
    <name evidence="2" type="ordered locus">SNE_B24670</name>
</gene>
<feature type="signal peptide" evidence="1">
    <location>
        <begin position="1"/>
        <end position="24"/>
    </location>
</feature>
<evidence type="ECO:0000256" key="1">
    <source>
        <dbReference type="SAM" id="SignalP"/>
    </source>
</evidence>
<feature type="chain" id="PRO_5003379180" evidence="1">
    <location>
        <begin position="25"/>
        <end position="586"/>
    </location>
</feature>
<dbReference type="Proteomes" id="UP000000496">
    <property type="component" value="Plasmid pSn"/>
</dbReference>
<dbReference type="HOGENOM" id="CLU_465307_0_0_0"/>
<dbReference type="AlphaFoldDB" id="F8L2Y0"/>
<sequence>MKNKMFKKRSTFMSLMLLTCSLHANLSEDTKKNIQKEAHEAAQDYNNTAWNALKALYKNGSDSIMKSLSDDPPLNPDEVKARCKSQEFPQTTPEMKELLISSREFDIELSLPDEKYKLQEEDIDLNALGSEQQKIDRFETCEEGEVYTYSFEQERQVSITPAIKKVEKICLGHKKEFSAWTRNGLKEDLELFKKHLEDEEGRVDFDFYIDSSFVNLVTSYCTTAHWKHLEPEKRCHNYHTHESIIQQAKETESWKTLSSNRRSLSEIEGNPSCSLLQVENYEEGPRLIDEMVISKPFWKRRLIFNCREKASSKCEKLRLKGGILVEKQCLKQHDDRCALWQKTYDMSSLVEPKNHPTVEIDHDLFIGVEADKTFGENTDFGEAIATLMAAAGLADQEDPKNINFTKESIFSGCESKCRRSFDSDNVFDCCYDGSKQGQGLCIAAHLGKCSEEEKGLYRAVRDGKCHYLGKLSGTLVTKHIYCCFPTKLARILQEEGRKQLGLSWGNSKKSRCHGLSFQQLTSLDFSQMDLSEFVRDFKEKVSEEALAKKLKHSLQEFSGKISLEETTHKTRNILSEDLKKVEEAKP</sequence>
<reference evidence="2 3" key="2">
    <citation type="journal article" date="2011" name="Mol. Biol. Evol.">
        <title>Unity in variety--the pan-genome of the Chlamydiae.</title>
        <authorList>
            <person name="Collingro A."/>
            <person name="Tischler P."/>
            <person name="Weinmaier T."/>
            <person name="Penz T."/>
            <person name="Heinz E."/>
            <person name="Brunham R.C."/>
            <person name="Read T.D."/>
            <person name="Bavoil P.M."/>
            <person name="Sachse K."/>
            <person name="Kahane S."/>
            <person name="Friedman M.G."/>
            <person name="Rattei T."/>
            <person name="Myers G.S."/>
            <person name="Horn M."/>
        </authorList>
    </citation>
    <scope>NUCLEOTIDE SEQUENCE [LARGE SCALE GENOMIC DNA]</scope>
    <source>
        <strain evidence="3">ATCC VR-1471 / Z</strain>
        <plasmid evidence="2 3">pSn</plasmid>
    </source>
</reference>
<dbReference type="EMBL" id="FR872581">
    <property type="protein sequence ID" value="CCB87826.1"/>
    <property type="molecule type" value="Genomic_DNA"/>
</dbReference>
<protein>
    <submittedName>
        <fullName evidence="2">Conjugal transfer mating pair stabilisation protein TraN</fullName>
    </submittedName>
</protein>
<proteinExistence type="predicted"/>
<organism evidence="2 3">
    <name type="scientific">Simkania negevensis (strain ATCC VR-1471 / DSM 27360 / Z)</name>
    <dbReference type="NCBI Taxonomy" id="331113"/>
    <lineage>
        <taxon>Bacteria</taxon>
        <taxon>Pseudomonadati</taxon>
        <taxon>Chlamydiota</taxon>
        <taxon>Chlamydiia</taxon>
        <taxon>Parachlamydiales</taxon>
        <taxon>Simkaniaceae</taxon>
        <taxon>Simkania</taxon>
    </lineage>
</organism>
<evidence type="ECO:0000313" key="2">
    <source>
        <dbReference type="EMBL" id="CCB87826.1"/>
    </source>
</evidence>
<dbReference type="KEGG" id="sng:SNE_B24670"/>
<dbReference type="eggNOG" id="ENOG502Z9Z1">
    <property type="taxonomic scope" value="Bacteria"/>
</dbReference>